<accession>A0A5E4M9P2</accession>
<dbReference type="OrthoDB" id="10033659at2759"/>
<keyword evidence="2" id="KW-1185">Reference proteome</keyword>
<evidence type="ECO:0000313" key="1">
    <source>
        <dbReference type="EMBL" id="VVC27548.1"/>
    </source>
</evidence>
<reference evidence="1 2" key="1">
    <citation type="submission" date="2019-08" db="EMBL/GenBank/DDBJ databases">
        <authorList>
            <person name="Alioto T."/>
            <person name="Alioto T."/>
            <person name="Gomez Garrido J."/>
        </authorList>
    </citation>
    <scope>NUCLEOTIDE SEQUENCE [LARGE SCALE GENOMIC DNA]</scope>
</reference>
<sequence>MGDFNAVIGEGLNGKEVGNYGLGKRNDRGDRLLEFCRQHENRFKNQVKSCKTYPGVDINSGHNLVMMKCDVKFKKIKKPNKKYHKWNLEKLKIPEIAEKYQNKCDEQINCQKNLNFEINEISIENRWKEIKESITLAAENLLERKKQDPKQKWITQEIINDTQKRRVLKNKNDPDSIRKYKSLRNKINREARRAKEQWIESRCQEVETMMKNNMQDKAYKVIKTHFGVRKLKCAHIKNKDGNILIEDEKIADRWKEYVETLYYKDNNPEPLIQIEKNEDSQGKMTNTSILRSEFEYTLKIMKANKAPGPDNINTELLQYAGTKTKEELFKLIHDIYNIGTVPKDFYKSTLVLLPKKAGADQCNNFRTLSLILHASKLLIIIITKRVGNRIEEQLDWSTALYGCET</sequence>
<dbReference type="PANTHER" id="PTHR19446">
    <property type="entry name" value="REVERSE TRANSCRIPTASES"/>
    <property type="match status" value="1"/>
</dbReference>
<dbReference type="AlphaFoldDB" id="A0A5E4M9P2"/>
<dbReference type="Proteomes" id="UP000325440">
    <property type="component" value="Unassembled WGS sequence"/>
</dbReference>
<organism evidence="1 2">
    <name type="scientific">Cinara cedri</name>
    <dbReference type="NCBI Taxonomy" id="506608"/>
    <lineage>
        <taxon>Eukaryota</taxon>
        <taxon>Metazoa</taxon>
        <taxon>Ecdysozoa</taxon>
        <taxon>Arthropoda</taxon>
        <taxon>Hexapoda</taxon>
        <taxon>Insecta</taxon>
        <taxon>Pterygota</taxon>
        <taxon>Neoptera</taxon>
        <taxon>Paraneoptera</taxon>
        <taxon>Hemiptera</taxon>
        <taxon>Sternorrhyncha</taxon>
        <taxon>Aphidomorpha</taxon>
        <taxon>Aphidoidea</taxon>
        <taxon>Aphididae</taxon>
        <taxon>Lachninae</taxon>
        <taxon>Cinara</taxon>
    </lineage>
</organism>
<gene>
    <name evidence="1" type="ORF">CINCED_3A015042</name>
</gene>
<name>A0A5E4M9P2_9HEMI</name>
<evidence type="ECO:0008006" key="3">
    <source>
        <dbReference type="Google" id="ProtNLM"/>
    </source>
</evidence>
<protein>
    <recommendedName>
        <fullName evidence="3">Endonuclease/exonuclease/phosphatase</fullName>
    </recommendedName>
</protein>
<evidence type="ECO:0000313" key="2">
    <source>
        <dbReference type="Proteomes" id="UP000325440"/>
    </source>
</evidence>
<proteinExistence type="predicted"/>
<dbReference type="EMBL" id="CABPRJ010000183">
    <property type="protein sequence ID" value="VVC27548.1"/>
    <property type="molecule type" value="Genomic_DNA"/>
</dbReference>